<keyword evidence="3" id="KW-1185">Reference proteome</keyword>
<sequence length="451" mass="46127">MPGPSQSRVTVIVPPSAAGSRELLASLDRQTLPAADFEILVGDDERSPELTARLEDIARHRTNLVRVPVTDGAEDALLARATGEYVVGVPAGRSLTPTALAVLSELADTTGADLVAGLTGRVGVRPETPQDPAGALPATAGRLRRRASTSAADLADDLAAAPAEAGAAAVTTLCFLDAPDTADPATPADVAEPVAAAEATWRDGVLHLTFAASGPVRASVYSAATGVEWPLGEGTVDGGNVSFGLDPEDVPGLGPLPTGTWWPTLRVGDAGAPALVEATAARAHGATFRDRTTVSFVEDRRLGLDVGAGARQPIRRLDPARTTVVEDSRGSLLTSPIRNLDLAPGARVTGWLRLGKMPVVAWLEDVDGTGTVLRAWVSGLAGESTLHTRFGRAPYAPVGARLVIDGVGAMTVAPAGKDAPAPAAAPAPEVEAAPASKARRLAGRALRSVRG</sequence>
<comment type="caution">
    <text evidence="2">The sequence shown here is derived from an EMBL/GenBank/DDBJ whole genome shotgun (WGS) entry which is preliminary data.</text>
</comment>
<reference evidence="2 3" key="1">
    <citation type="submission" date="2019-12" db="EMBL/GenBank/DDBJ databases">
        <authorList>
            <person name="Huq M.A."/>
        </authorList>
    </citation>
    <scope>NUCLEOTIDE SEQUENCE [LARGE SCALE GENOMIC DNA]</scope>
    <source>
        <strain evidence="2 3">MAH-18</strain>
    </source>
</reference>
<feature type="region of interest" description="Disordered" evidence="1">
    <location>
        <begin position="417"/>
        <end position="439"/>
    </location>
</feature>
<gene>
    <name evidence="2" type="ORF">GON03_14525</name>
</gene>
<dbReference type="EMBL" id="WSEK01000004">
    <property type="protein sequence ID" value="MVQ50398.1"/>
    <property type="molecule type" value="Genomic_DNA"/>
</dbReference>
<dbReference type="Proteomes" id="UP000473525">
    <property type="component" value="Unassembled WGS sequence"/>
</dbReference>
<dbReference type="InterPro" id="IPR029044">
    <property type="entry name" value="Nucleotide-diphossugar_trans"/>
</dbReference>
<evidence type="ECO:0008006" key="4">
    <source>
        <dbReference type="Google" id="ProtNLM"/>
    </source>
</evidence>
<proteinExistence type="predicted"/>
<evidence type="ECO:0000313" key="3">
    <source>
        <dbReference type="Proteomes" id="UP000473525"/>
    </source>
</evidence>
<protein>
    <recommendedName>
        <fullName evidence="4">Glycosyltransferase</fullName>
    </recommendedName>
</protein>
<organism evidence="2 3">
    <name type="scientific">Nocardioides agri</name>
    <dbReference type="NCBI Taxonomy" id="2682843"/>
    <lineage>
        <taxon>Bacteria</taxon>
        <taxon>Bacillati</taxon>
        <taxon>Actinomycetota</taxon>
        <taxon>Actinomycetes</taxon>
        <taxon>Propionibacteriales</taxon>
        <taxon>Nocardioidaceae</taxon>
        <taxon>Nocardioides</taxon>
    </lineage>
</organism>
<evidence type="ECO:0000313" key="2">
    <source>
        <dbReference type="EMBL" id="MVQ50398.1"/>
    </source>
</evidence>
<dbReference type="CDD" id="cd00761">
    <property type="entry name" value="Glyco_tranf_GTA_type"/>
    <property type="match status" value="1"/>
</dbReference>
<accession>A0A6L6XTS0</accession>
<dbReference type="RefSeq" id="WP_157343450.1">
    <property type="nucleotide sequence ID" value="NZ_WSEK01000004.1"/>
</dbReference>
<feature type="compositionally biased region" description="Low complexity" evidence="1">
    <location>
        <begin position="417"/>
        <end position="436"/>
    </location>
</feature>
<name>A0A6L6XTS0_9ACTN</name>
<evidence type="ECO:0000256" key="1">
    <source>
        <dbReference type="SAM" id="MobiDB-lite"/>
    </source>
</evidence>
<dbReference type="SUPFAM" id="SSF53448">
    <property type="entry name" value="Nucleotide-diphospho-sugar transferases"/>
    <property type="match status" value="1"/>
</dbReference>
<dbReference type="AlphaFoldDB" id="A0A6L6XTS0"/>